<feature type="domain" description="Protein kinase" evidence="13">
    <location>
        <begin position="1952"/>
        <end position="2246"/>
    </location>
</feature>
<sequence length="2484" mass="276441">MRNDIVIISIVIGICLFGIYEPVHATVFSNSLKTCQLYCSERNLAFPLARGEFTWNQEDLSKCDYNCRVNSCHHGCHDLDEPLSKCETRCTEEGITFDSCAQGCHAVEHAFLVQVQELLYQITVTIDALDESLRLRWQFPENLLAQVQEVAAADVGWYAQSRPSDGKTGWRWTALPPTAFRNSTLSTEINIPFEPTTHLQVRLALSYRNRIGVSRAITYQMPLRVVPSRLEISSQLQVAVDKVAICWKAEASMTQFKIALATLDGNSLFTETTDKKCYLLESLPKENCCLATVTDVTTEEQQQSANVKLDIIQPAAPPEEMVPAPTRLVLSTGTHLLQMRNTDDYIVSEEPLAIPFEIPEGDSITSVEGISSTSLVVGSNRGSVWLLSLEYNDTVIYTTPTVIRQSDEVEHPATQIEYDSMQNAIYVVLNDKGIARCTLENPSCYVLPNSDSLNPIRTVAVDSMNGFLYFLGADHQIYRSELLPFEKVENYQLSTVTPFSDIPPSTAIEIDREKFQLLAALQNGTILAKNLISGKLTAKRSGEYHAVKRLLIEKNRMFWWREKCGDTPLDEMCFYSEDGQKDAGDAHFSRYLYSGKIVDFALLSDAVLPPTLTPPEKIGLVMSDLRAKISWIPPVNLPFQASGSAWRNISYEVRLVPSGNPDSPVAVKMSNETSVMVPISPGSEYTASVRVCWNSVCSPFVNVINTAFAALKYPPVAFLRRSNDATTAFDLLGDEMQADAITGVFQPCCDGIMAFDNTTRTLYTLDANECDVVYHRVSEPGEVFPFTSFLSVKFLTLLTSRAVLVLATSYQIVSYRLTGTVEHVIFSCSTPFEECPEIIGLSSDDTSGEIHYLAQFLNGTTVLYELNQEDRTPRPLATSTDLPQMRQLLVTNNKVIFVTQRGRVGQSDKKLGSLNVNYALGDVNTVVPVNPTDISNRVEIQADSVVMGEAKKDELSWVVEPRQEPGNVLYKISLYKDKLFVGDAHTAITTLTKMTLPSELLQSWSSAQRFDVSIAGITTWTSFNTSKIGLQAPLKPPTAPTNVRLYATQQKTVDGARAIISLFWSPPLQWNATPFQYIINCTKDDGNTQGGPVGSTVTHISFEVKSGKVECSVAAANEPNNVGEFTPKISIDSSELKPLVRLFAIDSTNALIAITNVTQDEPVSKREKRQISHVNRMEYQAIAFIGNDLFAVRKEHDSLQPVLVQIDTNDIDNIVHKVSIGGDVSRVDTMTSDWVGHRLLLVSGQALYQLPLDAFLTTSLLTPRKLIELSTGATDAKQLTFDPFKNTAYLLTRNGSLFLLNLARSHEKNLALAVPCLTSQTVTWMMTEFAWNRASSPKIYALTWNGLIVIDVEENNKCNEVRIDWNKFGEKGLKAMSAFAIADKLFVFVTSSEMLIYGRETVVPIPITYPPLRQILAVSQSSQPYPDRSCFTLPSSAGIQFTVVNEGKTGAFLEVSKPPPPNICHGVSLPQTHYEVYFTRKNTDKVKHIRSYTEKIHVENGILDKETDYEVTVAWLNRYSDASGISDAKSFRTGFGYPSAPRSLQAIAVTPDTIYLYWNLPETLNAPIAEIKYKISQQASGLASPSSIAVQEYSDGMFSPTTSDSASCLVSPCRAKVANLRPATEYRFWATSIHKSHLNSQFLEDAEAISQEASARTKDIPGTLRPDNVTGSSLLLRWNSLQAEQPPSVISVQYKETGSTSGWKSPSNASFDPSVSTILVLINGLLSATSYDYRFVAAYSGSITIENRAVGFKEYYYQGVQQAKTKAGVPTAPQQVEARMDEEGWIVLWKEPSSDGGSPITSYAVEMRHNRSAEWEIAERGLDGWKLWWRPAKSDRRQTWEFRVRAANLEGFGAYGYSTDTKVPPPAEETSQSWLYVVLTVSLVAILVLLTLIFLMIRARARASRLKKERNLDKNCITLEKIAGLDQSPCQPMPPEMLNEIKNLPHVRSDNVRLEKKLGTGSFGEVWEGVATRLPMRDRETRVAIKTLRQGYEESEKIRFMKEAILMNNFDHPNIVKLLGVCLEGPKEYLILELMEGGDLLNFLKASSPTDSYPSQLSLRDVLSMLIDIGRGGAYLESIRHVHRDLAARNCLISSRTSRSNRVTKIGALRFPPDQNDINLIGGGGESSSDFGLARGVFNSEYYKVRGEDFLPLRWLAPECIMEGMFSSKSDIWAFGILMYEIVSLGQKPYLNMDNNQVLTHVRNGGTPPKPVYCPDPLFKIMQLCWTFERDQRPSFVEILSMFEKLRDKVEFQDDKPYPPCGGHYNGAFDLSQDSTSSEKLDTDKGIYNQGYNEMERLSEQIRFEKSGNGSAAVRKYSGPLTMRSMRKDSKTKPTPFALPAEGDTRFQSSVASGNRADTSVSNDTLTTSYDYGSSYQLPSFASSARSPFLLPSNLSSYDTPKKKSSYLSDNGGAEDMPHSRSWAGPSQNRHRIMHPSSSAYTFALRPGPNDPSSSQAYPRKSRTPAVTPSSSYDNQRRNRVSQV</sequence>
<keyword evidence="3" id="KW-0597">Phosphoprotein</keyword>
<dbReference type="InterPro" id="IPR011009">
    <property type="entry name" value="Kinase-like_dom_sf"/>
</dbReference>
<feature type="domain" description="Fibronectin type-III" evidence="14">
    <location>
        <begin position="1769"/>
        <end position="1866"/>
    </location>
</feature>
<dbReference type="SMART" id="SM00060">
    <property type="entry name" value="FN3"/>
    <property type="match status" value="5"/>
</dbReference>
<dbReference type="WBParaSite" id="HCON_00155550-00001">
    <property type="protein sequence ID" value="HCON_00155550-00001"/>
    <property type="gene ID" value="HCON_00155550"/>
</dbReference>
<keyword evidence="12" id="KW-0472">Membrane</keyword>
<dbReference type="Gene3D" id="2.60.40.10">
    <property type="entry name" value="Immunoglobulins"/>
    <property type="match status" value="2"/>
</dbReference>
<dbReference type="InterPro" id="IPR050122">
    <property type="entry name" value="RTK"/>
</dbReference>
<feature type="transmembrane region" description="Helical" evidence="12">
    <location>
        <begin position="1874"/>
        <end position="1897"/>
    </location>
</feature>
<dbReference type="OrthoDB" id="65481at2759"/>
<keyword evidence="15" id="KW-1185">Reference proteome</keyword>
<dbReference type="InterPro" id="IPR036116">
    <property type="entry name" value="FN3_sf"/>
</dbReference>
<evidence type="ECO:0000256" key="11">
    <source>
        <dbReference type="SAM" id="MobiDB-lite"/>
    </source>
</evidence>
<keyword evidence="9" id="KW-0325">Glycoprotein</keyword>
<dbReference type="GO" id="GO:0007169">
    <property type="term" value="P:cell surface receptor protein tyrosine kinase signaling pathway"/>
    <property type="evidence" value="ECO:0007669"/>
    <property type="project" value="TreeGrafter"/>
</dbReference>
<evidence type="ECO:0000259" key="13">
    <source>
        <dbReference type="PROSITE" id="PS50011"/>
    </source>
</evidence>
<feature type="region of interest" description="Disordered" evidence="11">
    <location>
        <begin position="2392"/>
        <end position="2484"/>
    </location>
</feature>
<dbReference type="FunFam" id="2.60.40.10:FF:002356">
    <property type="entry name" value="Protein roller-3"/>
    <property type="match status" value="1"/>
</dbReference>
<keyword evidence="7 10" id="KW-0067">ATP-binding</keyword>
<evidence type="ECO:0000256" key="6">
    <source>
        <dbReference type="ARBA" id="ARBA00022777"/>
    </source>
</evidence>
<feature type="region of interest" description="Disordered" evidence="11">
    <location>
        <begin position="2320"/>
        <end position="2364"/>
    </location>
</feature>
<comment type="subcellular location">
    <subcellularLocation>
        <location evidence="1">Membrane</location>
        <topology evidence="1">Single-pass membrane protein</topology>
    </subcellularLocation>
</comment>
<dbReference type="InterPro" id="IPR020635">
    <property type="entry name" value="Tyr_kinase_cat_dom"/>
</dbReference>
<keyword evidence="4" id="KW-0808">Transferase</keyword>
<dbReference type="Pfam" id="PF25494">
    <property type="entry name" value="Beta-prop_Rol-3"/>
    <property type="match status" value="1"/>
</dbReference>
<feature type="compositionally biased region" description="Polar residues" evidence="11">
    <location>
        <begin position="2465"/>
        <end position="2474"/>
    </location>
</feature>
<dbReference type="InterPro" id="IPR057329">
    <property type="entry name" value="Beta-prop_Rol-3"/>
</dbReference>
<dbReference type="GO" id="GO:0043235">
    <property type="term" value="C:receptor complex"/>
    <property type="evidence" value="ECO:0007669"/>
    <property type="project" value="TreeGrafter"/>
</dbReference>
<evidence type="ECO:0000256" key="7">
    <source>
        <dbReference type="ARBA" id="ARBA00022840"/>
    </source>
</evidence>
<dbReference type="InterPro" id="IPR017441">
    <property type="entry name" value="Protein_kinase_ATP_BS"/>
</dbReference>
<dbReference type="PRINTS" id="PR00109">
    <property type="entry name" value="TYRKINASE"/>
</dbReference>
<evidence type="ECO:0000256" key="1">
    <source>
        <dbReference type="ARBA" id="ARBA00004167"/>
    </source>
</evidence>
<protein>
    <recommendedName>
        <fullName evidence="2">receptor protein-tyrosine kinase</fullName>
        <ecNumber evidence="2">2.7.10.1</ecNumber>
    </recommendedName>
</protein>
<evidence type="ECO:0000256" key="3">
    <source>
        <dbReference type="ARBA" id="ARBA00022553"/>
    </source>
</evidence>
<evidence type="ECO:0000313" key="15">
    <source>
        <dbReference type="Proteomes" id="UP000025227"/>
    </source>
</evidence>
<dbReference type="PROSITE" id="PS50853">
    <property type="entry name" value="FN3"/>
    <property type="match status" value="3"/>
</dbReference>
<evidence type="ECO:0000256" key="5">
    <source>
        <dbReference type="ARBA" id="ARBA00022741"/>
    </source>
</evidence>
<dbReference type="OMA" id="STDYKFW"/>
<dbReference type="SUPFAM" id="SSF49265">
    <property type="entry name" value="Fibronectin type III"/>
    <property type="match status" value="3"/>
</dbReference>
<dbReference type="GO" id="GO:0004714">
    <property type="term" value="F:transmembrane receptor protein tyrosine kinase activity"/>
    <property type="evidence" value="ECO:0007669"/>
    <property type="project" value="UniProtKB-EC"/>
</dbReference>
<dbReference type="InterPro" id="IPR000719">
    <property type="entry name" value="Prot_kinase_dom"/>
</dbReference>
<keyword evidence="12" id="KW-0812">Transmembrane</keyword>
<evidence type="ECO:0000256" key="12">
    <source>
        <dbReference type="SAM" id="Phobius"/>
    </source>
</evidence>
<dbReference type="Pfam" id="PF26432">
    <property type="entry name" value="Roller3_N"/>
    <property type="match status" value="1"/>
</dbReference>
<dbReference type="InterPro" id="IPR003961">
    <property type="entry name" value="FN3_dom"/>
</dbReference>
<reference evidence="16" key="1">
    <citation type="submission" date="2020-12" db="UniProtKB">
        <authorList>
            <consortium name="WormBaseParasite"/>
        </authorList>
    </citation>
    <scope>IDENTIFICATION</scope>
    <source>
        <strain evidence="16">MHco3</strain>
    </source>
</reference>
<dbReference type="SUPFAM" id="SSF56112">
    <property type="entry name" value="Protein kinase-like (PK-like)"/>
    <property type="match status" value="1"/>
</dbReference>
<dbReference type="Gene3D" id="3.30.200.20">
    <property type="entry name" value="Phosphorylase Kinase, domain 1"/>
    <property type="match status" value="1"/>
</dbReference>
<evidence type="ECO:0000256" key="10">
    <source>
        <dbReference type="PROSITE-ProRule" id="PRU10141"/>
    </source>
</evidence>
<keyword evidence="8" id="KW-0829">Tyrosine-protein kinase</keyword>
<organism evidence="15 16">
    <name type="scientific">Haemonchus contortus</name>
    <name type="common">Barber pole worm</name>
    <dbReference type="NCBI Taxonomy" id="6289"/>
    <lineage>
        <taxon>Eukaryota</taxon>
        <taxon>Metazoa</taxon>
        <taxon>Ecdysozoa</taxon>
        <taxon>Nematoda</taxon>
        <taxon>Chromadorea</taxon>
        <taxon>Rhabditida</taxon>
        <taxon>Rhabditina</taxon>
        <taxon>Rhabditomorpha</taxon>
        <taxon>Strongyloidea</taxon>
        <taxon>Trichostrongylidae</taxon>
        <taxon>Haemonchus</taxon>
    </lineage>
</organism>
<accession>A0A7I4YXL6</accession>
<dbReference type="PANTHER" id="PTHR24416:SF527">
    <property type="entry name" value="PROTO-ONCOGENE TYROSINE-PROTEIN KINASE ROS"/>
    <property type="match status" value="1"/>
</dbReference>
<evidence type="ECO:0000256" key="2">
    <source>
        <dbReference type="ARBA" id="ARBA00011902"/>
    </source>
</evidence>
<dbReference type="Pfam" id="PF07714">
    <property type="entry name" value="PK_Tyr_Ser-Thr"/>
    <property type="match status" value="1"/>
</dbReference>
<evidence type="ECO:0000313" key="16">
    <source>
        <dbReference type="WBParaSite" id="HCON_00155550-00001"/>
    </source>
</evidence>
<feature type="domain" description="Fibronectin type-III" evidence="14">
    <location>
        <begin position="1540"/>
        <end position="1653"/>
    </location>
</feature>
<keyword evidence="5 10" id="KW-0547">Nucleotide-binding</keyword>
<keyword evidence="12" id="KW-1133">Transmembrane helix</keyword>
<dbReference type="Gene3D" id="1.10.510.10">
    <property type="entry name" value="Transferase(Phosphotransferase) domain 1"/>
    <property type="match status" value="1"/>
</dbReference>
<feature type="compositionally biased region" description="Polar residues" evidence="11">
    <location>
        <begin position="2346"/>
        <end position="2364"/>
    </location>
</feature>
<dbReference type="GO" id="GO:0005524">
    <property type="term" value="F:ATP binding"/>
    <property type="evidence" value="ECO:0007669"/>
    <property type="project" value="UniProtKB-UniRule"/>
</dbReference>
<dbReference type="PANTHER" id="PTHR24416">
    <property type="entry name" value="TYROSINE-PROTEIN KINASE RECEPTOR"/>
    <property type="match status" value="1"/>
</dbReference>
<dbReference type="CDD" id="cd00063">
    <property type="entry name" value="FN3"/>
    <property type="match status" value="2"/>
</dbReference>
<dbReference type="GO" id="GO:0032006">
    <property type="term" value="P:regulation of TOR signaling"/>
    <property type="evidence" value="ECO:0007669"/>
    <property type="project" value="TreeGrafter"/>
</dbReference>
<evidence type="ECO:0000259" key="14">
    <source>
        <dbReference type="PROSITE" id="PS50853"/>
    </source>
</evidence>
<dbReference type="InterPro" id="IPR001245">
    <property type="entry name" value="Ser-Thr/Tyr_kinase_cat_dom"/>
</dbReference>
<feature type="domain" description="Fibronectin type-III" evidence="14">
    <location>
        <begin position="1660"/>
        <end position="1759"/>
    </location>
</feature>
<dbReference type="SMART" id="SM00219">
    <property type="entry name" value="TyrKc"/>
    <property type="match status" value="1"/>
</dbReference>
<feature type="binding site" evidence="10">
    <location>
        <position position="1986"/>
    </location>
    <ligand>
        <name>ATP</name>
        <dbReference type="ChEBI" id="CHEBI:30616"/>
    </ligand>
</feature>
<evidence type="ECO:0000256" key="9">
    <source>
        <dbReference type="ARBA" id="ARBA00023180"/>
    </source>
</evidence>
<dbReference type="InterPro" id="IPR013783">
    <property type="entry name" value="Ig-like_fold"/>
</dbReference>
<dbReference type="GO" id="GO:0005886">
    <property type="term" value="C:plasma membrane"/>
    <property type="evidence" value="ECO:0007669"/>
    <property type="project" value="TreeGrafter"/>
</dbReference>
<proteinExistence type="predicted"/>
<dbReference type="PROSITE" id="PS00107">
    <property type="entry name" value="PROTEIN_KINASE_ATP"/>
    <property type="match status" value="1"/>
</dbReference>
<keyword evidence="6" id="KW-0418">Kinase</keyword>
<evidence type="ECO:0000256" key="8">
    <source>
        <dbReference type="ARBA" id="ARBA00023137"/>
    </source>
</evidence>
<dbReference type="SUPFAM" id="SSF69322">
    <property type="entry name" value="Tricorn protease domain 2"/>
    <property type="match status" value="1"/>
</dbReference>
<dbReference type="EC" id="2.7.10.1" evidence="2"/>
<evidence type="ECO:0000256" key="4">
    <source>
        <dbReference type="ARBA" id="ARBA00022679"/>
    </source>
</evidence>
<name>A0A7I4YXL6_HAECO</name>
<dbReference type="InterPro" id="IPR058726">
    <property type="entry name" value="Roller3_N"/>
</dbReference>
<dbReference type="PROSITE" id="PS50011">
    <property type="entry name" value="PROTEIN_KINASE_DOM"/>
    <property type="match status" value="1"/>
</dbReference>
<dbReference type="Proteomes" id="UP000025227">
    <property type="component" value="Unplaced"/>
</dbReference>